<comment type="function">
    <text evidence="4">Non catalytic subunit of RNase H2, an endonuclease that specifically degrades the RNA of RNA:DNA hybrids. Participates in DNA replication, possibly by mediating the removal of lagging-strand Okazaki fragment RNA primers during DNA replication. Mediates the excision of single ribonucleotides from DNA:RNA duplexes.</text>
</comment>
<organism evidence="9 10">
    <name type="scientific">Ceratodon purpureus</name>
    <name type="common">Fire moss</name>
    <name type="synonym">Dicranum purpureum</name>
    <dbReference type="NCBI Taxonomy" id="3225"/>
    <lineage>
        <taxon>Eukaryota</taxon>
        <taxon>Viridiplantae</taxon>
        <taxon>Streptophyta</taxon>
        <taxon>Embryophyta</taxon>
        <taxon>Bryophyta</taxon>
        <taxon>Bryophytina</taxon>
        <taxon>Bryopsida</taxon>
        <taxon>Dicranidae</taxon>
        <taxon>Pseudoditrichales</taxon>
        <taxon>Ditrichaceae</taxon>
        <taxon>Ceratodon</taxon>
    </lineage>
</organism>
<dbReference type="Pfam" id="PF09468">
    <property type="entry name" value="RNase_H2-Ydr279"/>
    <property type="match status" value="1"/>
</dbReference>
<dbReference type="Pfam" id="PF17745">
    <property type="entry name" value="Ydr279_N"/>
    <property type="match status" value="1"/>
</dbReference>
<evidence type="ECO:0000256" key="2">
    <source>
        <dbReference type="ARBA" id="ARBA00019062"/>
    </source>
</evidence>
<evidence type="ECO:0000259" key="8">
    <source>
        <dbReference type="Pfam" id="PF17745"/>
    </source>
</evidence>
<evidence type="ECO:0000256" key="4">
    <source>
        <dbReference type="ARBA" id="ARBA00024778"/>
    </source>
</evidence>
<reference evidence="9" key="1">
    <citation type="submission" date="2020-06" db="EMBL/GenBank/DDBJ databases">
        <title>WGS assembly of Ceratodon purpureus strain R40.</title>
        <authorList>
            <person name="Carey S.B."/>
            <person name="Jenkins J."/>
            <person name="Shu S."/>
            <person name="Lovell J.T."/>
            <person name="Sreedasyam A."/>
            <person name="Maumus F."/>
            <person name="Tiley G.P."/>
            <person name="Fernandez-Pozo N."/>
            <person name="Barry K."/>
            <person name="Chen C."/>
            <person name="Wang M."/>
            <person name="Lipzen A."/>
            <person name="Daum C."/>
            <person name="Saski C.A."/>
            <person name="Payton A.C."/>
            <person name="Mcbreen J.C."/>
            <person name="Conrad R.E."/>
            <person name="Kollar L.M."/>
            <person name="Olsson S."/>
            <person name="Huttunen S."/>
            <person name="Landis J.B."/>
            <person name="Wickett N.J."/>
            <person name="Johnson M.G."/>
            <person name="Rensing S.A."/>
            <person name="Grimwood J."/>
            <person name="Schmutz J."/>
            <person name="Mcdaniel S.F."/>
        </authorList>
    </citation>
    <scope>NUCLEOTIDE SEQUENCE</scope>
    <source>
        <strain evidence="9">R40</strain>
    </source>
</reference>
<evidence type="ECO:0000256" key="1">
    <source>
        <dbReference type="ARBA" id="ARBA00004123"/>
    </source>
</evidence>
<dbReference type="InterPro" id="IPR041195">
    <property type="entry name" value="Rnh202_N"/>
</dbReference>
<feature type="domain" description="Ribonuclease H2 subunit B wHTH" evidence="7">
    <location>
        <begin position="81"/>
        <end position="164"/>
    </location>
</feature>
<comment type="subcellular location">
    <subcellularLocation>
        <location evidence="1">Nucleus</location>
    </subcellularLocation>
</comment>
<evidence type="ECO:0000313" key="10">
    <source>
        <dbReference type="Proteomes" id="UP000822688"/>
    </source>
</evidence>
<protein>
    <recommendedName>
        <fullName evidence="2">Ribonuclease H2 subunit B</fullName>
    </recommendedName>
    <alternativeName>
        <fullName evidence="5">Ribonuclease HI subunit B</fullName>
    </alternativeName>
</protein>
<dbReference type="PANTHER" id="PTHR13383:SF11">
    <property type="entry name" value="RIBONUCLEASE H2 SUBUNIT B"/>
    <property type="match status" value="1"/>
</dbReference>
<gene>
    <name evidence="9" type="ORF">KC19_9G064400</name>
</gene>
<feature type="domain" description="Rnh202 triple barrel" evidence="8">
    <location>
        <begin position="21"/>
        <end position="78"/>
    </location>
</feature>
<dbReference type="EMBL" id="CM026430">
    <property type="protein sequence ID" value="KAG0561435.1"/>
    <property type="molecule type" value="Genomic_DNA"/>
</dbReference>
<dbReference type="Gene3D" id="1.10.20.120">
    <property type="match status" value="1"/>
</dbReference>
<dbReference type="GO" id="GO:0032299">
    <property type="term" value="C:ribonuclease H2 complex"/>
    <property type="evidence" value="ECO:0007669"/>
    <property type="project" value="InterPro"/>
</dbReference>
<feature type="region of interest" description="Disordered" evidence="6">
    <location>
        <begin position="223"/>
        <end position="267"/>
    </location>
</feature>
<keyword evidence="3" id="KW-0539">Nucleus</keyword>
<dbReference type="PANTHER" id="PTHR13383">
    <property type="entry name" value="RIBONUCLEASE H2 SUBUNIT B"/>
    <property type="match status" value="1"/>
</dbReference>
<accession>A0A8T0GR74</accession>
<comment type="caution">
    <text evidence="9">The sequence shown here is derived from an EMBL/GenBank/DDBJ whole genome shotgun (WGS) entry which is preliminary data.</text>
</comment>
<dbReference type="AlphaFoldDB" id="A0A8T0GR74"/>
<proteinExistence type="predicted"/>
<evidence type="ECO:0000256" key="5">
    <source>
        <dbReference type="ARBA" id="ARBA00033464"/>
    </source>
</evidence>
<evidence type="ECO:0000256" key="3">
    <source>
        <dbReference type="ARBA" id="ARBA00023242"/>
    </source>
</evidence>
<dbReference type="GO" id="GO:0005654">
    <property type="term" value="C:nucleoplasm"/>
    <property type="evidence" value="ECO:0007669"/>
    <property type="project" value="TreeGrafter"/>
</dbReference>
<dbReference type="InterPro" id="IPR040456">
    <property type="entry name" value="RNase_H2_suB"/>
</dbReference>
<evidence type="ECO:0000313" key="9">
    <source>
        <dbReference type="EMBL" id="KAG0561433.1"/>
    </source>
</evidence>
<evidence type="ECO:0000259" key="7">
    <source>
        <dbReference type="Pfam" id="PF09468"/>
    </source>
</evidence>
<dbReference type="EMBL" id="CM026430">
    <property type="protein sequence ID" value="KAG0561433.1"/>
    <property type="molecule type" value="Genomic_DNA"/>
</dbReference>
<evidence type="ECO:0000256" key="6">
    <source>
        <dbReference type="SAM" id="MobiDB-lite"/>
    </source>
</evidence>
<name>A0A8T0GR74_CERPU</name>
<dbReference type="Gene3D" id="2.20.25.530">
    <property type="match status" value="1"/>
</dbReference>
<dbReference type="InterPro" id="IPR019024">
    <property type="entry name" value="RNase_H2_suB_wHTH"/>
</dbReference>
<sequence>MAASEARVLITHCDEDTSAFQRHFLHLRNPVSGKQACYVVGCDGRLQELNWSKQRHTAWFIENSVCADGSLYLATPVDPLFVILPILEQLRMKKGDDMGKFRSLDDIVSVDGYPGYECLRPYLQRSLGIICESREVGEDMFYRLDDSKVLAWLLCKVAKLSEALKSSSGLFSGLHPNELNVYVIKLLGEYLKMDPWVSPICKHLGVDTDALKTARASFVPCMPAPSKTPESKGNKLNGPAAKKAALSKNSKLSGASPKITSFFSKPR</sequence>
<dbReference type="GO" id="GO:0006401">
    <property type="term" value="P:RNA catabolic process"/>
    <property type="evidence" value="ECO:0007669"/>
    <property type="project" value="TreeGrafter"/>
</dbReference>
<feature type="compositionally biased region" description="Polar residues" evidence="6">
    <location>
        <begin position="258"/>
        <end position="267"/>
    </location>
</feature>
<dbReference type="CDD" id="cd09270">
    <property type="entry name" value="RNase_H2-B"/>
    <property type="match status" value="1"/>
</dbReference>
<keyword evidence="10" id="KW-1185">Reference proteome</keyword>
<dbReference type="Proteomes" id="UP000822688">
    <property type="component" value="Chromosome 9"/>
</dbReference>
<feature type="compositionally biased region" description="Low complexity" evidence="6">
    <location>
        <begin position="240"/>
        <end position="256"/>
    </location>
</feature>